<organism evidence="1 2">
    <name type="scientific">Pseudokineococcus lusitanus</name>
    <dbReference type="NCBI Taxonomy" id="763993"/>
    <lineage>
        <taxon>Bacteria</taxon>
        <taxon>Bacillati</taxon>
        <taxon>Actinomycetota</taxon>
        <taxon>Actinomycetes</taxon>
        <taxon>Kineosporiales</taxon>
        <taxon>Kineosporiaceae</taxon>
        <taxon>Pseudokineococcus</taxon>
    </lineage>
</organism>
<dbReference type="InterPro" id="IPR001646">
    <property type="entry name" value="5peptide_repeat"/>
</dbReference>
<evidence type="ECO:0000313" key="1">
    <source>
        <dbReference type="EMBL" id="ROP27103.1"/>
    </source>
</evidence>
<gene>
    <name evidence="1" type="ORF">EDC03_2626</name>
</gene>
<name>A0A3N1GA44_9ACTN</name>
<evidence type="ECO:0000313" key="2">
    <source>
        <dbReference type="Proteomes" id="UP000276232"/>
    </source>
</evidence>
<sequence length="285" mass="29574">MDARTALRADCSRCVGLCCVAPAFVASADFALTKPAGTPCPNLGADHRCGIHDRLRRSGFPGCAVFDCFGAGQHVVALTLGGADVVPSSAQRRTLHAALDPARAVMEVLHHLEECAALVTADASDTSDTSGDPATGGLAAEVRAERDRVRALLDLPVERLTAVDVDGLRRRVGPLLGRVSAAVRGGVPRGRPPRGTGPYADLAGADLTGADMRGADLRGALLVGADLRGADLDRADLLGADLRGADVRGARLAAALFLTRPQLAAARGDARTTVPAVHERPDHWR</sequence>
<dbReference type="InParanoid" id="A0A3N1GA44"/>
<reference evidence="1 2" key="1">
    <citation type="journal article" date="2015" name="Stand. Genomic Sci.">
        <title>Genomic Encyclopedia of Bacterial and Archaeal Type Strains, Phase III: the genomes of soil and plant-associated and newly described type strains.</title>
        <authorList>
            <person name="Whitman W.B."/>
            <person name="Woyke T."/>
            <person name="Klenk H.P."/>
            <person name="Zhou Y."/>
            <person name="Lilburn T.G."/>
            <person name="Beck B.J."/>
            <person name="De Vos P."/>
            <person name="Vandamme P."/>
            <person name="Eisen J.A."/>
            <person name="Garrity G."/>
            <person name="Hugenholtz P."/>
            <person name="Kyrpides N.C."/>
        </authorList>
    </citation>
    <scope>NUCLEOTIDE SEQUENCE [LARGE SCALE GENOMIC DNA]</scope>
    <source>
        <strain evidence="1 2">CECT 7306</strain>
    </source>
</reference>
<comment type="caution">
    <text evidence="1">The sequence shown here is derived from an EMBL/GenBank/DDBJ whole genome shotgun (WGS) entry which is preliminary data.</text>
</comment>
<dbReference type="Gene3D" id="2.160.20.80">
    <property type="entry name" value="E3 ubiquitin-protein ligase SopA"/>
    <property type="match status" value="1"/>
</dbReference>
<dbReference type="EMBL" id="RJKN01000007">
    <property type="protein sequence ID" value="ROP27103.1"/>
    <property type="molecule type" value="Genomic_DNA"/>
</dbReference>
<dbReference type="SUPFAM" id="SSF141571">
    <property type="entry name" value="Pentapeptide repeat-like"/>
    <property type="match status" value="1"/>
</dbReference>
<dbReference type="Pfam" id="PF00805">
    <property type="entry name" value="Pentapeptide"/>
    <property type="match status" value="1"/>
</dbReference>
<dbReference type="PANTHER" id="PTHR14136">
    <property type="entry name" value="BTB_POZ DOMAIN-CONTAINING PROTEIN KCTD9"/>
    <property type="match status" value="1"/>
</dbReference>
<dbReference type="RefSeq" id="WP_123380716.1">
    <property type="nucleotide sequence ID" value="NZ_RJKN01000007.1"/>
</dbReference>
<dbReference type="OrthoDB" id="154708at2"/>
<keyword evidence="2" id="KW-1185">Reference proteome</keyword>
<accession>A0A3N1GA44</accession>
<dbReference type="InterPro" id="IPR051082">
    <property type="entry name" value="Pentapeptide-BTB/POZ_domain"/>
</dbReference>
<dbReference type="AlphaFoldDB" id="A0A3N1GA44"/>
<dbReference type="Proteomes" id="UP000276232">
    <property type="component" value="Unassembled WGS sequence"/>
</dbReference>
<dbReference type="PANTHER" id="PTHR14136:SF17">
    <property type="entry name" value="BTB_POZ DOMAIN-CONTAINING PROTEIN KCTD9"/>
    <property type="match status" value="1"/>
</dbReference>
<protein>
    <submittedName>
        <fullName evidence="1">Pentapeptide repeat protein</fullName>
    </submittedName>
</protein>
<proteinExistence type="predicted"/>